<evidence type="ECO:0000256" key="2">
    <source>
        <dbReference type="SAM" id="MobiDB-lite"/>
    </source>
</evidence>
<dbReference type="OrthoDB" id="7349510at2"/>
<name>K9H1U5_9PROT</name>
<dbReference type="InterPro" id="IPR007607">
    <property type="entry name" value="BacA/B"/>
</dbReference>
<protein>
    <recommendedName>
        <fullName evidence="5">Integral membrane protein CcmA involved in cell shape determination</fullName>
    </recommendedName>
</protein>
<organism evidence="3 4">
    <name type="scientific">Caenispirillum salinarum AK4</name>
    <dbReference type="NCBI Taxonomy" id="1238182"/>
    <lineage>
        <taxon>Bacteria</taxon>
        <taxon>Pseudomonadati</taxon>
        <taxon>Pseudomonadota</taxon>
        <taxon>Alphaproteobacteria</taxon>
        <taxon>Rhodospirillales</taxon>
        <taxon>Novispirillaceae</taxon>
        <taxon>Caenispirillum</taxon>
    </lineage>
</organism>
<dbReference type="PANTHER" id="PTHR35024">
    <property type="entry name" value="HYPOTHETICAL CYTOSOLIC PROTEIN"/>
    <property type="match status" value="1"/>
</dbReference>
<proteinExistence type="inferred from homology"/>
<evidence type="ECO:0008006" key="5">
    <source>
        <dbReference type="Google" id="ProtNLM"/>
    </source>
</evidence>
<reference evidence="3 4" key="1">
    <citation type="journal article" date="2013" name="Genome Announc.">
        <title>Draft Genome Sequence of an Alphaproteobacterium, Caenispirillum salinarum AK4(T), Isolated from a Solar Saltern.</title>
        <authorList>
            <person name="Khatri I."/>
            <person name="Singh A."/>
            <person name="Korpole S."/>
            <person name="Pinnaka A.K."/>
            <person name="Subramanian S."/>
        </authorList>
    </citation>
    <scope>NUCLEOTIDE SEQUENCE [LARGE SCALE GENOMIC DNA]</scope>
    <source>
        <strain evidence="3 4">AK4</strain>
    </source>
</reference>
<dbReference type="RefSeq" id="WP_009539466.1">
    <property type="nucleotide sequence ID" value="NZ_ANHY01000004.1"/>
</dbReference>
<accession>K9H1U5</accession>
<dbReference type="AlphaFoldDB" id="K9H1U5"/>
<feature type="compositionally biased region" description="Basic and acidic residues" evidence="2">
    <location>
        <begin position="229"/>
        <end position="240"/>
    </location>
</feature>
<dbReference type="eggNOG" id="COG1664">
    <property type="taxonomic scope" value="Bacteria"/>
</dbReference>
<sequence length="248" mass="25083">MRSLIRRDHHSNTGSQSGAEEPRSSSASPAQPAGSGTNPYPPRPGGPTVGGKPVEGSARPSWLQPEGGADPSSPSPAEPAAGEQAQPAAATPAAPPAEDRRSTENTLIVGPNIKLKGEIAACDTLVVEGTIEAEMDSHHIAIAKGGVFSGKVTVDTAEVAGSFDGNLTVRDRLLVRSTGRISGTVRYGALEVENGGRLAGTLDLLEDGDRKASGTAGPSSAAVSPLKTSEPKAKPDDKESTPPAATGT</sequence>
<dbReference type="PANTHER" id="PTHR35024:SF4">
    <property type="entry name" value="POLYMER-FORMING CYTOSKELETAL PROTEIN"/>
    <property type="match status" value="1"/>
</dbReference>
<feature type="compositionally biased region" description="Low complexity" evidence="2">
    <location>
        <begin position="24"/>
        <end position="36"/>
    </location>
</feature>
<dbReference type="Pfam" id="PF04519">
    <property type="entry name" value="Bactofilin"/>
    <property type="match status" value="1"/>
</dbReference>
<dbReference type="Proteomes" id="UP000009881">
    <property type="component" value="Unassembled WGS sequence"/>
</dbReference>
<evidence type="ECO:0000313" key="4">
    <source>
        <dbReference type="Proteomes" id="UP000009881"/>
    </source>
</evidence>
<feature type="compositionally biased region" description="Low complexity" evidence="2">
    <location>
        <begin position="78"/>
        <end position="92"/>
    </location>
</feature>
<feature type="region of interest" description="Disordered" evidence="2">
    <location>
        <begin position="208"/>
        <end position="248"/>
    </location>
</feature>
<dbReference type="STRING" id="1238182.C882_3269"/>
<comment type="similarity">
    <text evidence="1">Belongs to the bactofilin family.</text>
</comment>
<comment type="caution">
    <text evidence="3">The sequence shown here is derived from an EMBL/GenBank/DDBJ whole genome shotgun (WGS) entry which is preliminary data.</text>
</comment>
<keyword evidence="4" id="KW-1185">Reference proteome</keyword>
<gene>
    <name evidence="3" type="ORF">C882_3269</name>
</gene>
<dbReference type="EMBL" id="ANHY01000004">
    <property type="protein sequence ID" value="EKV32205.1"/>
    <property type="molecule type" value="Genomic_DNA"/>
</dbReference>
<evidence type="ECO:0000313" key="3">
    <source>
        <dbReference type="EMBL" id="EKV32205.1"/>
    </source>
</evidence>
<feature type="region of interest" description="Disordered" evidence="2">
    <location>
        <begin position="1"/>
        <end position="105"/>
    </location>
</feature>
<evidence type="ECO:0000256" key="1">
    <source>
        <dbReference type="ARBA" id="ARBA00044755"/>
    </source>
</evidence>